<feature type="binding site" evidence="2">
    <location>
        <position position="57"/>
    </location>
    <ligand>
        <name>Fe cation</name>
        <dbReference type="ChEBI" id="CHEBI:24875"/>
    </ligand>
</feature>
<keyword evidence="2" id="KW-0479">Metal-binding</keyword>
<organism evidence="6 7">
    <name type="scientific">Candidatus Viadribacter manganicus</name>
    <dbReference type="NCBI Taxonomy" id="1759059"/>
    <lineage>
        <taxon>Bacteria</taxon>
        <taxon>Pseudomonadati</taxon>
        <taxon>Pseudomonadota</taxon>
        <taxon>Alphaproteobacteria</taxon>
        <taxon>Hyphomonadales</taxon>
        <taxon>Hyphomonadaceae</taxon>
        <taxon>Candidatus Viadribacter</taxon>
    </lineage>
</organism>
<feature type="domain" description="Pirin N-terminal" evidence="4">
    <location>
        <begin position="12"/>
        <end position="118"/>
    </location>
</feature>
<keyword evidence="2" id="KW-0408">Iron</keyword>
<protein>
    <submittedName>
        <fullName evidence="6">Pirin</fullName>
    </submittedName>
</protein>
<dbReference type="STRING" id="1759059.ATE48_06520"/>
<dbReference type="InterPro" id="IPR003829">
    <property type="entry name" value="Pirin_N_dom"/>
</dbReference>
<name>A0A1B1AG96_9PROT</name>
<evidence type="ECO:0000313" key="7">
    <source>
        <dbReference type="Proteomes" id="UP000092498"/>
    </source>
</evidence>
<dbReference type="OrthoDB" id="9780903at2"/>
<dbReference type="Pfam" id="PF02678">
    <property type="entry name" value="Pirin"/>
    <property type="match status" value="1"/>
</dbReference>
<dbReference type="InterPro" id="IPR012093">
    <property type="entry name" value="Pirin"/>
</dbReference>
<feature type="binding site" evidence="2">
    <location>
        <position position="101"/>
    </location>
    <ligand>
        <name>Fe cation</name>
        <dbReference type="ChEBI" id="CHEBI:24875"/>
    </ligand>
</feature>
<proteinExistence type="inferred from homology"/>
<comment type="cofactor">
    <cofactor evidence="2">
        <name>Fe cation</name>
        <dbReference type="ChEBI" id="CHEBI:24875"/>
    </cofactor>
    <text evidence="2">Binds 1 Fe cation per subunit.</text>
</comment>
<evidence type="ECO:0000256" key="2">
    <source>
        <dbReference type="PIRSR" id="PIRSR006232-1"/>
    </source>
</evidence>
<evidence type="ECO:0000313" key="6">
    <source>
        <dbReference type="EMBL" id="ANP45596.1"/>
    </source>
</evidence>
<dbReference type="PANTHER" id="PTHR43212">
    <property type="entry name" value="QUERCETIN 2,3-DIOXYGENASE"/>
    <property type="match status" value="1"/>
</dbReference>
<dbReference type="FunCoup" id="A0A1B1AG96">
    <property type="interactions" value="84"/>
</dbReference>
<feature type="domain" description="Quercetin 2,3-dioxygenase C-terminal cupin" evidence="5">
    <location>
        <begin position="152"/>
        <end position="232"/>
    </location>
</feature>
<sequence>MIEKRPFDSLGRHDADWLAARYHFSFSGYHDPSRVHWGALRVWNDDTIKAKTGFPPHPHSDMEIITYVRSGAITHQDSMGNKGRTEAGDVQVMSAGSGVTHAEYNLEDESTTLYQIWIVPKERGGKPYWGAAKFPKDERSGALVTLASGFTEDQQAGALPIRQDARLLAATLKTGQSVAYQLGEGRFAYIALAKGKAKVNGVELGPRDGAAIKDEAELSIEAGEDAEIVLVDAP</sequence>
<dbReference type="InterPro" id="IPR011051">
    <property type="entry name" value="RmlC_Cupin_sf"/>
</dbReference>
<dbReference type="KEGG" id="cbot:ATE48_06520"/>
<comment type="similarity">
    <text evidence="1 3">Belongs to the pirin family.</text>
</comment>
<dbReference type="AlphaFoldDB" id="A0A1B1AG96"/>
<feature type="binding site" evidence="2">
    <location>
        <position position="103"/>
    </location>
    <ligand>
        <name>Fe cation</name>
        <dbReference type="ChEBI" id="CHEBI:24875"/>
    </ligand>
</feature>
<dbReference type="PIRSF" id="PIRSF006232">
    <property type="entry name" value="Pirin"/>
    <property type="match status" value="1"/>
</dbReference>
<dbReference type="SUPFAM" id="SSF51182">
    <property type="entry name" value="RmlC-like cupins"/>
    <property type="match status" value="1"/>
</dbReference>
<dbReference type="InParanoid" id="A0A1B1AG96"/>
<evidence type="ECO:0000259" key="5">
    <source>
        <dbReference type="Pfam" id="PF17954"/>
    </source>
</evidence>
<dbReference type="Gene3D" id="2.60.120.10">
    <property type="entry name" value="Jelly Rolls"/>
    <property type="match status" value="2"/>
</dbReference>
<dbReference type="GO" id="GO:0046872">
    <property type="term" value="F:metal ion binding"/>
    <property type="evidence" value="ECO:0007669"/>
    <property type="project" value="UniProtKB-KW"/>
</dbReference>
<dbReference type="EMBL" id="CP013244">
    <property type="protein sequence ID" value="ANP45596.1"/>
    <property type="molecule type" value="Genomic_DNA"/>
</dbReference>
<keyword evidence="7" id="KW-1185">Reference proteome</keyword>
<gene>
    <name evidence="6" type="ORF">ATE48_06520</name>
</gene>
<feature type="binding site" evidence="2">
    <location>
        <position position="59"/>
    </location>
    <ligand>
        <name>Fe cation</name>
        <dbReference type="ChEBI" id="CHEBI:24875"/>
    </ligand>
</feature>
<dbReference type="InterPro" id="IPR014710">
    <property type="entry name" value="RmlC-like_jellyroll"/>
</dbReference>
<evidence type="ECO:0000256" key="1">
    <source>
        <dbReference type="ARBA" id="ARBA00008416"/>
    </source>
</evidence>
<dbReference type="RefSeq" id="WP_066769166.1">
    <property type="nucleotide sequence ID" value="NZ_CP013244.1"/>
</dbReference>
<dbReference type="PANTHER" id="PTHR43212:SF3">
    <property type="entry name" value="QUERCETIN 2,3-DIOXYGENASE"/>
    <property type="match status" value="1"/>
</dbReference>
<dbReference type="Pfam" id="PF17954">
    <property type="entry name" value="Pirin_C_2"/>
    <property type="match status" value="1"/>
</dbReference>
<evidence type="ECO:0000259" key="4">
    <source>
        <dbReference type="Pfam" id="PF02678"/>
    </source>
</evidence>
<dbReference type="InterPro" id="IPR041602">
    <property type="entry name" value="Quercetinase_C"/>
</dbReference>
<dbReference type="Proteomes" id="UP000092498">
    <property type="component" value="Chromosome"/>
</dbReference>
<reference evidence="6 7" key="1">
    <citation type="submission" date="2015-11" db="EMBL/GenBank/DDBJ databases">
        <title>Whole-Genome Sequence of Candidatus Oderbacter manganicum from the National Park Lower Oder Valley, Germany.</title>
        <authorList>
            <person name="Braun B."/>
            <person name="Liere K."/>
            <person name="Szewzyk U."/>
        </authorList>
    </citation>
    <scope>NUCLEOTIDE SEQUENCE [LARGE SCALE GENOMIC DNA]</scope>
    <source>
        <strain evidence="6 7">OTSz_A_272</strain>
    </source>
</reference>
<evidence type="ECO:0000256" key="3">
    <source>
        <dbReference type="RuleBase" id="RU003457"/>
    </source>
</evidence>
<accession>A0A1B1AG96</accession>
<dbReference type="CDD" id="cd02910">
    <property type="entry name" value="cupin_Yhhw_N"/>
    <property type="match status" value="1"/>
</dbReference>